<dbReference type="OrthoDB" id="7954821at2759"/>
<name>A0A6P4IWC3_DROKI</name>
<feature type="chain" id="PRO_5027908098" evidence="1">
    <location>
        <begin position="25"/>
        <end position="312"/>
    </location>
</feature>
<dbReference type="RefSeq" id="XP_017032865.1">
    <property type="nucleotide sequence ID" value="XM_017177376.3"/>
</dbReference>
<evidence type="ECO:0000256" key="1">
    <source>
        <dbReference type="SAM" id="SignalP"/>
    </source>
</evidence>
<feature type="signal peptide" evidence="1">
    <location>
        <begin position="1"/>
        <end position="24"/>
    </location>
</feature>
<accession>A0A6P4IWC3</accession>
<dbReference type="Proteomes" id="UP001652661">
    <property type="component" value="Chromosome 2L"/>
</dbReference>
<evidence type="ECO:0000313" key="3">
    <source>
        <dbReference type="Proteomes" id="UP001652661"/>
    </source>
</evidence>
<dbReference type="GO" id="GO:0006508">
    <property type="term" value="P:proteolysis"/>
    <property type="evidence" value="ECO:0007669"/>
    <property type="project" value="InterPro"/>
</dbReference>
<dbReference type="InterPro" id="IPR001254">
    <property type="entry name" value="Trypsin_dom"/>
</dbReference>
<dbReference type="AlphaFoldDB" id="A0A6P4IWC3"/>
<dbReference type="SUPFAM" id="SSF50494">
    <property type="entry name" value="Trypsin-like serine proteases"/>
    <property type="match status" value="1"/>
</dbReference>
<dbReference type="PROSITE" id="PS50240">
    <property type="entry name" value="TRYPSIN_DOM"/>
    <property type="match status" value="1"/>
</dbReference>
<proteinExistence type="predicted"/>
<dbReference type="Gene3D" id="2.40.10.10">
    <property type="entry name" value="Trypsin-like serine proteases"/>
    <property type="match status" value="1"/>
</dbReference>
<evidence type="ECO:0000313" key="4">
    <source>
        <dbReference type="RefSeq" id="XP_017032865.1"/>
    </source>
</evidence>
<dbReference type="PANTHER" id="PTHR24260:SF145">
    <property type="entry name" value="FI17609P1-RELATED"/>
    <property type="match status" value="1"/>
</dbReference>
<dbReference type="GO" id="GO:0004252">
    <property type="term" value="F:serine-type endopeptidase activity"/>
    <property type="evidence" value="ECO:0007669"/>
    <property type="project" value="InterPro"/>
</dbReference>
<dbReference type="InterPro" id="IPR009003">
    <property type="entry name" value="Peptidase_S1_PA"/>
</dbReference>
<dbReference type="GeneID" id="108082081"/>
<dbReference type="PANTHER" id="PTHR24260">
    <property type="match status" value="1"/>
</dbReference>
<keyword evidence="1" id="KW-0732">Signal</keyword>
<dbReference type="Pfam" id="PF00089">
    <property type="entry name" value="Trypsin"/>
    <property type="match status" value="1"/>
</dbReference>
<reference evidence="4" key="2">
    <citation type="submission" date="2025-08" db="UniProtKB">
        <authorList>
            <consortium name="RefSeq"/>
        </authorList>
    </citation>
    <scope>IDENTIFICATION</scope>
    <source>
        <strain evidence="4">14028-0561.14</strain>
        <tissue evidence="4">Whole fly</tissue>
    </source>
</reference>
<feature type="domain" description="Peptidase S1" evidence="2">
    <location>
        <begin position="39"/>
        <end position="308"/>
    </location>
</feature>
<sequence>MVTGVRVIFLIFGVFPAFLSPTRSQLLPQECGKLRETQLHNEMEITAPNEFTWIGRVGYGESSNPDTKFPCLAVLIHQRFAILPAHCVLSDDDSGNSTAVFILFGDWRANSNFKRGDCRLERGSTTCSPPPQAVDMEQISVHPQFKLGEHDYDIALAKMVRNVELSEFVQPLCLPPAREIEGNHISRRLEMAGFVQEHSWNEAKILDVDWRRKVARHTTSLEFCTSLTEALGELTLSQNHLCGIEIEANNLMSGSPLMDVEVVDGKPRNFYLVGINTFGTVSGTASPIFIDGFMRILPFRNWILKNIEYAVP</sequence>
<organism evidence="3 4">
    <name type="scientific">Drosophila kikkawai</name>
    <name type="common">Fruit fly</name>
    <dbReference type="NCBI Taxonomy" id="30033"/>
    <lineage>
        <taxon>Eukaryota</taxon>
        <taxon>Metazoa</taxon>
        <taxon>Ecdysozoa</taxon>
        <taxon>Arthropoda</taxon>
        <taxon>Hexapoda</taxon>
        <taxon>Insecta</taxon>
        <taxon>Pterygota</taxon>
        <taxon>Neoptera</taxon>
        <taxon>Endopterygota</taxon>
        <taxon>Diptera</taxon>
        <taxon>Brachycera</taxon>
        <taxon>Muscomorpha</taxon>
        <taxon>Ephydroidea</taxon>
        <taxon>Drosophilidae</taxon>
        <taxon>Drosophila</taxon>
        <taxon>Sophophora</taxon>
    </lineage>
</organism>
<dbReference type="SMART" id="SM00020">
    <property type="entry name" value="Tryp_SPc"/>
    <property type="match status" value="1"/>
</dbReference>
<reference evidence="3" key="1">
    <citation type="submission" date="2025-05" db="UniProtKB">
        <authorList>
            <consortium name="RefSeq"/>
        </authorList>
    </citation>
    <scope>NUCLEOTIDE SEQUENCE [LARGE SCALE GENOMIC DNA]</scope>
    <source>
        <strain evidence="3">14028-0561.14</strain>
    </source>
</reference>
<gene>
    <name evidence="4" type="primary">LOC108082081</name>
</gene>
<dbReference type="InterPro" id="IPR043504">
    <property type="entry name" value="Peptidase_S1_PA_chymotrypsin"/>
</dbReference>
<keyword evidence="3" id="KW-1185">Reference proteome</keyword>
<dbReference type="InterPro" id="IPR051333">
    <property type="entry name" value="CLIP_Serine_Protease"/>
</dbReference>
<evidence type="ECO:0000259" key="2">
    <source>
        <dbReference type="PROSITE" id="PS50240"/>
    </source>
</evidence>
<protein>
    <submittedName>
        <fullName evidence="4">Phenoloxidase-activating factor 1-like</fullName>
    </submittedName>
</protein>